<dbReference type="Proteomes" id="UP000091956">
    <property type="component" value="Unassembled WGS sequence"/>
</dbReference>
<dbReference type="GO" id="GO:0098552">
    <property type="term" value="C:side of membrane"/>
    <property type="evidence" value="ECO:0007669"/>
    <property type="project" value="UniProtKB-KW"/>
</dbReference>
<name>A0A1B8GJM6_9PEZI</name>
<dbReference type="Pfam" id="PF05730">
    <property type="entry name" value="CFEM"/>
    <property type="match status" value="1"/>
</dbReference>
<keyword evidence="5" id="KW-0472">Membrane</keyword>
<proteinExistence type="inferred from homology"/>
<keyword evidence="8" id="KW-0449">Lipoprotein</keyword>
<dbReference type="AlphaFoldDB" id="A0A1B8GJM6"/>
<feature type="chain" id="PRO_5008608650" description="CFEM domain-containing protein" evidence="10">
    <location>
        <begin position="19"/>
        <end position="134"/>
    </location>
</feature>
<protein>
    <recommendedName>
        <fullName evidence="11">CFEM domain-containing protein</fullName>
    </recommendedName>
</protein>
<evidence type="ECO:0000256" key="5">
    <source>
        <dbReference type="ARBA" id="ARBA00022622"/>
    </source>
</evidence>
<dbReference type="EMBL" id="KV460231">
    <property type="protein sequence ID" value="OBT95996.1"/>
    <property type="molecule type" value="Genomic_DNA"/>
</dbReference>
<evidence type="ECO:0000256" key="9">
    <source>
        <dbReference type="PROSITE-ProRule" id="PRU01356"/>
    </source>
</evidence>
<keyword evidence="5" id="KW-0336">GPI-anchor</keyword>
<evidence type="ECO:0000256" key="3">
    <source>
        <dbReference type="ARBA" id="ARBA00010031"/>
    </source>
</evidence>
<feature type="disulfide bond" evidence="9">
    <location>
        <begin position="53"/>
        <end position="86"/>
    </location>
</feature>
<dbReference type="GO" id="GO:0005576">
    <property type="term" value="C:extracellular region"/>
    <property type="evidence" value="ECO:0007669"/>
    <property type="project" value="UniProtKB-SubCell"/>
</dbReference>
<gene>
    <name evidence="12" type="ORF">VE01_06777</name>
</gene>
<evidence type="ECO:0000259" key="11">
    <source>
        <dbReference type="PROSITE" id="PS52012"/>
    </source>
</evidence>
<dbReference type="OrthoDB" id="3065412at2759"/>
<keyword evidence="4" id="KW-0964">Secreted</keyword>
<accession>A0A1B8GJM6</accession>
<comment type="similarity">
    <text evidence="3">Belongs to the RBT5 family.</text>
</comment>
<comment type="caution">
    <text evidence="9">Lacks conserved residue(s) required for the propagation of feature annotation.</text>
</comment>
<evidence type="ECO:0000313" key="12">
    <source>
        <dbReference type="EMBL" id="OBT95996.1"/>
    </source>
</evidence>
<keyword evidence="13" id="KW-1185">Reference proteome</keyword>
<keyword evidence="5" id="KW-0325">Glycoprotein</keyword>
<evidence type="ECO:0000256" key="7">
    <source>
        <dbReference type="ARBA" id="ARBA00023157"/>
    </source>
</evidence>
<evidence type="ECO:0000256" key="2">
    <source>
        <dbReference type="ARBA" id="ARBA00004613"/>
    </source>
</evidence>
<keyword evidence="7 9" id="KW-1015">Disulfide bond</keyword>
<comment type="subcellular location">
    <subcellularLocation>
        <location evidence="1">Membrane</location>
        <topology evidence="1">Lipid-anchor</topology>
        <topology evidence="1">GPI-anchor</topology>
    </subcellularLocation>
    <subcellularLocation>
        <location evidence="2">Secreted</location>
    </subcellularLocation>
</comment>
<feature type="signal peptide" evidence="10">
    <location>
        <begin position="1"/>
        <end position="18"/>
    </location>
</feature>
<organism evidence="12 13">
    <name type="scientific">Pseudogymnoascus verrucosus</name>
    <dbReference type="NCBI Taxonomy" id="342668"/>
    <lineage>
        <taxon>Eukaryota</taxon>
        <taxon>Fungi</taxon>
        <taxon>Dikarya</taxon>
        <taxon>Ascomycota</taxon>
        <taxon>Pezizomycotina</taxon>
        <taxon>Leotiomycetes</taxon>
        <taxon>Thelebolales</taxon>
        <taxon>Thelebolaceae</taxon>
        <taxon>Pseudogymnoascus</taxon>
    </lineage>
</organism>
<evidence type="ECO:0000256" key="1">
    <source>
        <dbReference type="ARBA" id="ARBA00004589"/>
    </source>
</evidence>
<evidence type="ECO:0000256" key="4">
    <source>
        <dbReference type="ARBA" id="ARBA00022525"/>
    </source>
</evidence>
<dbReference type="GeneID" id="28840163"/>
<dbReference type="RefSeq" id="XP_018129729.1">
    <property type="nucleotide sequence ID" value="XM_018276217.1"/>
</dbReference>
<evidence type="ECO:0000313" key="13">
    <source>
        <dbReference type="Proteomes" id="UP000091956"/>
    </source>
</evidence>
<dbReference type="STRING" id="342668.A0A1B8GJM6"/>
<sequence>MHISNLLLIAALPALSLAQSLDSLASDVPLCALGPLSIAAGENNCNMEATCLCKDQTFISSLTKKVEAACSKADLDKVVTLATNACQSAGVTVDIPVNNSTTSSTDASGWGERSSSVSWVMMVGVLGLATQAVL</sequence>
<reference evidence="13" key="2">
    <citation type="journal article" date="2018" name="Nat. Commun.">
        <title>Extreme sensitivity to ultraviolet light in the fungal pathogen causing white-nose syndrome of bats.</title>
        <authorList>
            <person name="Palmer J.M."/>
            <person name="Drees K.P."/>
            <person name="Foster J.T."/>
            <person name="Lindner D.L."/>
        </authorList>
    </citation>
    <scope>NUCLEOTIDE SEQUENCE [LARGE SCALE GENOMIC DNA]</scope>
    <source>
        <strain evidence="13">UAMH 10579</strain>
    </source>
</reference>
<evidence type="ECO:0000256" key="6">
    <source>
        <dbReference type="ARBA" id="ARBA00022729"/>
    </source>
</evidence>
<reference evidence="12 13" key="1">
    <citation type="submission" date="2016-03" db="EMBL/GenBank/DDBJ databases">
        <title>Comparative genomics of Pseudogymnoascus destructans, the fungus causing white-nose syndrome of bats.</title>
        <authorList>
            <person name="Palmer J.M."/>
            <person name="Drees K.P."/>
            <person name="Foster J.T."/>
            <person name="Lindner D.L."/>
        </authorList>
    </citation>
    <scope>NUCLEOTIDE SEQUENCE [LARGE SCALE GENOMIC DNA]</scope>
    <source>
        <strain evidence="12 13">UAMH 10579</strain>
    </source>
</reference>
<evidence type="ECO:0000256" key="10">
    <source>
        <dbReference type="SAM" id="SignalP"/>
    </source>
</evidence>
<evidence type="ECO:0000256" key="8">
    <source>
        <dbReference type="ARBA" id="ARBA00023288"/>
    </source>
</evidence>
<dbReference type="PROSITE" id="PS52012">
    <property type="entry name" value="CFEM"/>
    <property type="match status" value="1"/>
</dbReference>
<feature type="domain" description="CFEM" evidence="11">
    <location>
        <begin position="1"/>
        <end position="110"/>
    </location>
</feature>
<dbReference type="InterPro" id="IPR008427">
    <property type="entry name" value="Extracellular_membr_CFEM_dom"/>
</dbReference>
<keyword evidence="6 10" id="KW-0732">Signal</keyword>